<keyword evidence="3" id="KW-1185">Reference proteome</keyword>
<feature type="compositionally biased region" description="Pro residues" evidence="1">
    <location>
        <begin position="629"/>
        <end position="644"/>
    </location>
</feature>
<feature type="region of interest" description="Disordered" evidence="1">
    <location>
        <begin position="427"/>
        <end position="495"/>
    </location>
</feature>
<evidence type="ECO:0000313" key="3">
    <source>
        <dbReference type="Proteomes" id="UP001165122"/>
    </source>
</evidence>
<feature type="compositionally biased region" description="Pro residues" evidence="1">
    <location>
        <begin position="657"/>
        <end position="671"/>
    </location>
</feature>
<dbReference type="EMBL" id="BRXW01000287">
    <property type="protein sequence ID" value="GMI17313.1"/>
    <property type="molecule type" value="Genomic_DNA"/>
</dbReference>
<dbReference type="Proteomes" id="UP001165122">
    <property type="component" value="Unassembled WGS sequence"/>
</dbReference>
<feature type="compositionally biased region" description="Low complexity" evidence="1">
    <location>
        <begin position="454"/>
        <end position="465"/>
    </location>
</feature>
<accession>A0A9W7KZ72</accession>
<name>A0A9W7KZ72_9STRA</name>
<proteinExistence type="predicted"/>
<dbReference type="OrthoDB" id="10546302at2759"/>
<gene>
    <name evidence="2" type="ORF">TrLO_g685</name>
</gene>
<feature type="region of interest" description="Disordered" evidence="1">
    <location>
        <begin position="629"/>
        <end position="673"/>
    </location>
</feature>
<reference evidence="3" key="1">
    <citation type="journal article" date="2023" name="Commun. Biol.">
        <title>Genome analysis of Parmales, the sister group of diatoms, reveals the evolutionary specialization of diatoms from phago-mixotrophs to photoautotrophs.</title>
        <authorList>
            <person name="Ban H."/>
            <person name="Sato S."/>
            <person name="Yoshikawa S."/>
            <person name="Yamada K."/>
            <person name="Nakamura Y."/>
            <person name="Ichinomiya M."/>
            <person name="Sato N."/>
            <person name="Blanc-Mathieu R."/>
            <person name="Endo H."/>
            <person name="Kuwata A."/>
            <person name="Ogata H."/>
        </authorList>
    </citation>
    <scope>NUCLEOTIDE SEQUENCE [LARGE SCALE GENOMIC DNA]</scope>
    <source>
        <strain evidence="3">NIES 3700</strain>
    </source>
</reference>
<sequence length="1178" mass="128449">MVSAKVYNECGVQTCADTHPSQCENPFQPPDHEDRDAVCMSPACAGISLSEALLDFTGDIEHMEIGPMNINMIDSFTNGFLNFHEKDFVNCANCCEAGVSASIMNWVGPASHVSLPAESWIRFIDNSNDCEELDLYLHGRIQGSFETKVYSSLVLSHNRAFCIVRYNWDGTSPPADGTTVTVSIGQDQSVSISDKKLSQSLKDQGPNQPMDLILTATPVANPCRCRENLGGCMNDGDDDYFCFVDDGCGTIKDIEDGVRWRKCAGPNDELDSPLLTKPAEAPVTTTTLPTGAVTTTTTTHEVAIHLSCSKPVAKGYCAYFIGSNSAGSTGTSKGNGGGSTTILCPDDVDDSIDSVDSSDEDVERIIDFNSPAIEFKGGASVLYYDHFESVAIFECVSSGPPWTNCPTDRTTFFASTFDDCECRCNPREQEHHPSPAPHNNHTPAPQHGNPSPAPHATAAPHNWHPTPAPQHNWQPTAAPQHNWHPTPAPQHHYVPTPHPTYPHYECKPPSVVVSGMCESQHGFNGQYDAIAKTASGRYYYQMYGYELFIYWDPACDGINQYNEWIFDVDRPSTTAYSDLDGDGDCDYGGFIESLNETPPSNTNVWNIGCVGMFTPTDITIVEIPNPHNPPHCSPTPAPVAPITPSPTEIGGDTDSPTPFPTKSPTPAPSPAPEVTCPVQSVVTTVVFTIPCTENNFFNTLAPDFVLADWTVFPVRRLQDGFVWETFSTSEDFSLNEDGLLLRSDFDSPLLSTYLPGLNSESKNDASVDVYLPASGSFRLNDMNCSPAEVVADAIFGSCSEQGNREVFYSCVQMIDTLPLKVTTITECPDDLSNYEFDVRLCSTNEFSDVKYQCELKEEDQFCWSVEVGRPCFADFGDEEIELSPSSFSRAEWESAGFTCVDDFCSSDGPKRVNSEKGLQAYNTQCLTKSRRYDSVNDKGGCSLNACMNFGYNPRKCSNADIAVMNNAGFECSASSGFCGAQGLDMEEVVEMIYDEVSDTCAESIDERGSDMRFEACQRGRTSSCRLNPDTKICGDFNSQQTQCDVTKMSGERGACFPPAGSLGCDSSVDSMIYVRGGNDRGSLTLNADEVIRAPFTAFNELAMVTGDDNFFGTCCDGECRNNIPEVCQNNITGGTCMFNNDTGRRLEQVEKVRGELRELGSNDLAKIQGAHLSLLASL</sequence>
<evidence type="ECO:0000256" key="1">
    <source>
        <dbReference type="SAM" id="MobiDB-lite"/>
    </source>
</evidence>
<organism evidence="2 3">
    <name type="scientific">Triparma laevis f. longispina</name>
    <dbReference type="NCBI Taxonomy" id="1714387"/>
    <lineage>
        <taxon>Eukaryota</taxon>
        <taxon>Sar</taxon>
        <taxon>Stramenopiles</taxon>
        <taxon>Ochrophyta</taxon>
        <taxon>Bolidophyceae</taxon>
        <taxon>Parmales</taxon>
        <taxon>Triparmaceae</taxon>
        <taxon>Triparma</taxon>
    </lineage>
</organism>
<dbReference type="AlphaFoldDB" id="A0A9W7KZ72"/>
<protein>
    <submittedName>
        <fullName evidence="2">Uncharacterized protein</fullName>
    </submittedName>
</protein>
<evidence type="ECO:0000313" key="2">
    <source>
        <dbReference type="EMBL" id="GMI17313.1"/>
    </source>
</evidence>
<comment type="caution">
    <text evidence="2">The sequence shown here is derived from an EMBL/GenBank/DDBJ whole genome shotgun (WGS) entry which is preliminary data.</text>
</comment>